<protein>
    <submittedName>
        <fullName evidence="1">Uncharacterized protein</fullName>
    </submittedName>
</protein>
<proteinExistence type="predicted"/>
<reference evidence="1 2" key="1">
    <citation type="submission" date="2024-11" db="EMBL/GenBank/DDBJ databases">
        <title>A near-complete genome assembly of Cinchona calisaya.</title>
        <authorList>
            <person name="Lian D.C."/>
            <person name="Zhao X.W."/>
            <person name="Wei L."/>
        </authorList>
    </citation>
    <scope>NUCLEOTIDE SEQUENCE [LARGE SCALE GENOMIC DNA]</scope>
    <source>
        <tissue evidence="1">Nenye</tissue>
    </source>
</reference>
<accession>A0ABD2ZHU6</accession>
<evidence type="ECO:0000313" key="2">
    <source>
        <dbReference type="Proteomes" id="UP001630127"/>
    </source>
</evidence>
<comment type="caution">
    <text evidence="1">The sequence shown here is derived from an EMBL/GenBank/DDBJ whole genome shotgun (WGS) entry which is preliminary data.</text>
</comment>
<evidence type="ECO:0000313" key="1">
    <source>
        <dbReference type="EMBL" id="KAL3518694.1"/>
    </source>
</evidence>
<dbReference type="AlphaFoldDB" id="A0ABD2ZHU6"/>
<keyword evidence="2" id="KW-1185">Reference proteome</keyword>
<name>A0ABD2ZHU6_9GENT</name>
<dbReference type="Proteomes" id="UP001630127">
    <property type="component" value="Unassembled WGS sequence"/>
</dbReference>
<sequence length="126" mass="14228">MLGDFVDSLGKLWELLNSRGANIMVVSVKIIYEGLRFLRTILKNQQVNFNELDEQMMDLLGVVVSDAGIVICSLFVRKTDNGVDLAALDFLEKIKLIMTQFSKIYPTTSTISFPSTNELDFIDLFL</sequence>
<dbReference type="EMBL" id="JBJUIK010000009">
    <property type="protein sequence ID" value="KAL3518694.1"/>
    <property type="molecule type" value="Genomic_DNA"/>
</dbReference>
<gene>
    <name evidence="1" type="ORF">ACH5RR_021283</name>
</gene>
<organism evidence="1 2">
    <name type="scientific">Cinchona calisaya</name>
    <dbReference type="NCBI Taxonomy" id="153742"/>
    <lineage>
        <taxon>Eukaryota</taxon>
        <taxon>Viridiplantae</taxon>
        <taxon>Streptophyta</taxon>
        <taxon>Embryophyta</taxon>
        <taxon>Tracheophyta</taxon>
        <taxon>Spermatophyta</taxon>
        <taxon>Magnoliopsida</taxon>
        <taxon>eudicotyledons</taxon>
        <taxon>Gunneridae</taxon>
        <taxon>Pentapetalae</taxon>
        <taxon>asterids</taxon>
        <taxon>lamiids</taxon>
        <taxon>Gentianales</taxon>
        <taxon>Rubiaceae</taxon>
        <taxon>Cinchonoideae</taxon>
        <taxon>Cinchoneae</taxon>
        <taxon>Cinchona</taxon>
    </lineage>
</organism>